<sequence length="224" mass="24947">MTEEEIDALVDAQLAQEPSGYDHNLGQPECPHCGDDFHGLAVTERMRQMRRFGEVDPDYRYDEDTSPVVCPGSLFVGPPPPPPPTLDPLEALFDRLMNVVDNDVAERAAAVRLPSRDIEYDYEALRVYTRWPQRVILGVGQGADSLTWTVPDALWLVGNREVIEHDDVPDAPLIPERAPQRALPSALAHDGTPDPPGRPPVPRPSTSPPMWAHDPTRSRRSRNV</sequence>
<feature type="region of interest" description="Disordered" evidence="1">
    <location>
        <begin position="170"/>
        <end position="224"/>
    </location>
</feature>
<evidence type="ECO:0000313" key="2">
    <source>
        <dbReference type="EMBL" id="GAA4809534.1"/>
    </source>
</evidence>
<gene>
    <name evidence="2" type="ORF">GCM10023353_11930</name>
</gene>
<feature type="compositionally biased region" description="Pro residues" evidence="1">
    <location>
        <begin position="193"/>
        <end position="207"/>
    </location>
</feature>
<dbReference type="Proteomes" id="UP001500839">
    <property type="component" value="Unassembled WGS sequence"/>
</dbReference>
<accession>A0ABP9CKG0</accession>
<dbReference type="RefSeq" id="WP_200170755.1">
    <property type="nucleotide sequence ID" value="NZ_BAABKQ010000001.1"/>
</dbReference>
<organism evidence="2 3">
    <name type="scientific">Tomitella cavernea</name>
    <dbReference type="NCBI Taxonomy" id="1387982"/>
    <lineage>
        <taxon>Bacteria</taxon>
        <taxon>Bacillati</taxon>
        <taxon>Actinomycetota</taxon>
        <taxon>Actinomycetes</taxon>
        <taxon>Mycobacteriales</taxon>
        <taxon>Tomitella</taxon>
    </lineage>
</organism>
<reference evidence="3" key="1">
    <citation type="journal article" date="2019" name="Int. J. Syst. Evol. Microbiol.">
        <title>The Global Catalogue of Microorganisms (GCM) 10K type strain sequencing project: providing services to taxonomists for standard genome sequencing and annotation.</title>
        <authorList>
            <consortium name="The Broad Institute Genomics Platform"/>
            <consortium name="The Broad Institute Genome Sequencing Center for Infectious Disease"/>
            <person name="Wu L."/>
            <person name="Ma J."/>
        </authorList>
    </citation>
    <scope>NUCLEOTIDE SEQUENCE [LARGE SCALE GENOMIC DNA]</scope>
    <source>
        <strain evidence="3">JCM 18542</strain>
    </source>
</reference>
<name>A0ABP9CKG0_9ACTN</name>
<comment type="caution">
    <text evidence="2">The sequence shown here is derived from an EMBL/GenBank/DDBJ whole genome shotgun (WGS) entry which is preliminary data.</text>
</comment>
<evidence type="ECO:0000256" key="1">
    <source>
        <dbReference type="SAM" id="MobiDB-lite"/>
    </source>
</evidence>
<dbReference type="EMBL" id="BAABKQ010000001">
    <property type="protein sequence ID" value="GAA4809534.1"/>
    <property type="molecule type" value="Genomic_DNA"/>
</dbReference>
<protein>
    <submittedName>
        <fullName evidence="2">Uncharacterized protein</fullName>
    </submittedName>
</protein>
<evidence type="ECO:0000313" key="3">
    <source>
        <dbReference type="Proteomes" id="UP001500839"/>
    </source>
</evidence>
<keyword evidence="3" id="KW-1185">Reference proteome</keyword>
<proteinExistence type="predicted"/>